<dbReference type="AlphaFoldDB" id="A0A1R3L1A3"/>
<dbReference type="Pfam" id="PF05899">
    <property type="entry name" value="Cupin_3"/>
    <property type="match status" value="1"/>
</dbReference>
<evidence type="ECO:0000313" key="3">
    <source>
        <dbReference type="Proteomes" id="UP000187203"/>
    </source>
</evidence>
<evidence type="ECO:0000259" key="1">
    <source>
        <dbReference type="Pfam" id="PF05899"/>
    </source>
</evidence>
<dbReference type="InterPro" id="IPR008579">
    <property type="entry name" value="UGlyAH_Cupin_dom"/>
</dbReference>
<dbReference type="Proteomes" id="UP000187203">
    <property type="component" value="Unassembled WGS sequence"/>
</dbReference>
<name>A0A1R3L1A3_9ROSI</name>
<dbReference type="Gene3D" id="2.60.120.10">
    <property type="entry name" value="Jelly Rolls"/>
    <property type="match status" value="1"/>
</dbReference>
<dbReference type="SUPFAM" id="SSF51182">
    <property type="entry name" value="RmlC-like cupins"/>
    <property type="match status" value="1"/>
</dbReference>
<accession>A0A1R3L1A3</accession>
<proteinExistence type="predicted"/>
<sequence length="200" mass="22230">MKVQKLEQPASISTLEPWGTVEGLPGSPEIMIAGLQKVIPGHESIDMGIFECSPGSYRRGVKQAEMMHFLSGTGSFTADGETPQHFKPGDTLFFEANTEGTWVMDTTMRQHKVYGITGMKAGGIKDRQSALRLGNQQTDFRAAENHRLRTLIAQLRDHIKIILACAFGKFSHAEFIKNDVIEGGALLRLRHDRVNRKPLL</sequence>
<organism evidence="2 3">
    <name type="scientific">Corchorus olitorius</name>
    <dbReference type="NCBI Taxonomy" id="93759"/>
    <lineage>
        <taxon>Eukaryota</taxon>
        <taxon>Viridiplantae</taxon>
        <taxon>Streptophyta</taxon>
        <taxon>Embryophyta</taxon>
        <taxon>Tracheophyta</taxon>
        <taxon>Spermatophyta</taxon>
        <taxon>Magnoliopsida</taxon>
        <taxon>eudicotyledons</taxon>
        <taxon>Gunneridae</taxon>
        <taxon>Pentapetalae</taxon>
        <taxon>rosids</taxon>
        <taxon>malvids</taxon>
        <taxon>Malvales</taxon>
        <taxon>Malvaceae</taxon>
        <taxon>Grewioideae</taxon>
        <taxon>Apeibeae</taxon>
        <taxon>Corchorus</taxon>
    </lineage>
</organism>
<protein>
    <recommendedName>
        <fullName evidence="1">(S)-ureidoglycine aminohydrolase cupin domain-containing protein</fullName>
    </recommendedName>
</protein>
<keyword evidence="3" id="KW-1185">Reference proteome</keyword>
<evidence type="ECO:0000313" key="2">
    <source>
        <dbReference type="EMBL" id="OMP13132.1"/>
    </source>
</evidence>
<reference evidence="3" key="1">
    <citation type="submission" date="2013-09" db="EMBL/GenBank/DDBJ databases">
        <title>Corchorus olitorius genome sequencing.</title>
        <authorList>
            <person name="Alam M."/>
            <person name="Haque M.S."/>
            <person name="Islam M.S."/>
            <person name="Emdad E.M."/>
            <person name="Islam M.M."/>
            <person name="Ahmed B."/>
            <person name="Halim A."/>
            <person name="Hossen Q.M.M."/>
            <person name="Hossain M.Z."/>
            <person name="Ahmed R."/>
            <person name="Khan M.M."/>
            <person name="Islam R."/>
            <person name="Rashid M.M."/>
            <person name="Khan S.A."/>
            <person name="Rahman M.S."/>
            <person name="Alam M."/>
            <person name="Yahiya A.S."/>
            <person name="Khan M.S."/>
            <person name="Azam M.S."/>
            <person name="Haque T."/>
            <person name="Lashkar M.Z.H."/>
            <person name="Akhand A.I."/>
            <person name="Morshed G."/>
            <person name="Roy S."/>
            <person name="Uddin K.S."/>
            <person name="Rabeya T."/>
            <person name="Hossain A.S."/>
            <person name="Chowdhury A."/>
            <person name="Snigdha A.R."/>
            <person name="Mortoza M.S."/>
            <person name="Matin S.A."/>
            <person name="Hoque S.M.E."/>
            <person name="Islam M.K."/>
            <person name="Roy D.K."/>
            <person name="Haider R."/>
            <person name="Moosa M.M."/>
            <person name="Elias S.M."/>
            <person name="Hasan A.M."/>
            <person name="Jahan S."/>
            <person name="Shafiuddin M."/>
            <person name="Mahmood N."/>
            <person name="Shommy N.S."/>
        </authorList>
    </citation>
    <scope>NUCLEOTIDE SEQUENCE [LARGE SCALE GENOMIC DNA]</scope>
    <source>
        <strain evidence="3">cv. O-4</strain>
    </source>
</reference>
<dbReference type="InterPro" id="IPR014710">
    <property type="entry name" value="RmlC-like_jellyroll"/>
</dbReference>
<feature type="domain" description="(S)-ureidoglycine aminohydrolase cupin" evidence="1">
    <location>
        <begin position="45"/>
        <end position="113"/>
    </location>
</feature>
<dbReference type="EMBL" id="AWUE01005070">
    <property type="protein sequence ID" value="OMP13132.1"/>
    <property type="molecule type" value="Genomic_DNA"/>
</dbReference>
<gene>
    <name evidence="2" type="ORF">COLO4_02224</name>
</gene>
<comment type="caution">
    <text evidence="2">The sequence shown here is derived from an EMBL/GenBank/DDBJ whole genome shotgun (WGS) entry which is preliminary data.</text>
</comment>
<dbReference type="InterPro" id="IPR011051">
    <property type="entry name" value="RmlC_Cupin_sf"/>
</dbReference>